<reference evidence="1 2" key="1">
    <citation type="journal article" date="2011" name="Stand. Genomic Sci.">
        <title>Complete genome sequence of the gliding freshwater bacterium Fluviicola taffensis type strain (RW262).</title>
        <authorList>
            <person name="Woyke T."/>
            <person name="Chertkov O."/>
            <person name="Lapidus A."/>
            <person name="Nolan M."/>
            <person name="Lucas S."/>
            <person name="Del Rio T.G."/>
            <person name="Tice H."/>
            <person name="Cheng J.F."/>
            <person name="Tapia R."/>
            <person name="Han C."/>
            <person name="Goodwin L."/>
            <person name="Pitluck S."/>
            <person name="Liolios K."/>
            <person name="Pagani I."/>
            <person name="Ivanova N."/>
            <person name="Huntemann M."/>
            <person name="Mavromatis K."/>
            <person name="Mikhailova N."/>
            <person name="Pati A."/>
            <person name="Chen A."/>
            <person name="Palaniappan K."/>
            <person name="Land M."/>
            <person name="Hauser L."/>
            <person name="Brambilla E.M."/>
            <person name="Rohde M."/>
            <person name="Mwirichia R."/>
            <person name="Sikorski J."/>
            <person name="Tindall B.J."/>
            <person name="Goker M."/>
            <person name="Bristow J."/>
            <person name="Eisen J.A."/>
            <person name="Markowitz V."/>
            <person name="Hugenholtz P."/>
            <person name="Klenk H.P."/>
            <person name="Kyrpides N.C."/>
        </authorList>
    </citation>
    <scope>NUCLEOTIDE SEQUENCE [LARGE SCALE GENOMIC DNA]</scope>
    <source>
        <strain evidence="2">DSM 16823 / RW262 / RW262</strain>
    </source>
</reference>
<dbReference type="AlphaFoldDB" id="F2IH72"/>
<evidence type="ECO:0000313" key="2">
    <source>
        <dbReference type="Proteomes" id="UP000007463"/>
    </source>
</evidence>
<evidence type="ECO:0000313" key="1">
    <source>
        <dbReference type="EMBL" id="AEA42627.1"/>
    </source>
</evidence>
<accession>F2IH72</accession>
<dbReference type="HOGENOM" id="CLU_672234_0_0_10"/>
<gene>
    <name evidence="1" type="ordered locus">Fluta_0623</name>
</gene>
<protein>
    <submittedName>
        <fullName evidence="1">Uncharacterized protein</fullName>
    </submittedName>
</protein>
<dbReference type="Proteomes" id="UP000007463">
    <property type="component" value="Chromosome"/>
</dbReference>
<dbReference type="Gene3D" id="3.40.50.10610">
    <property type="entry name" value="ABC-type transport auxiliary lipoprotein component"/>
    <property type="match status" value="1"/>
</dbReference>
<organism evidence="1 2">
    <name type="scientific">Fluviicola taffensis (strain DSM 16823 / NCIMB 13979 / RW262)</name>
    <dbReference type="NCBI Taxonomy" id="755732"/>
    <lineage>
        <taxon>Bacteria</taxon>
        <taxon>Pseudomonadati</taxon>
        <taxon>Bacteroidota</taxon>
        <taxon>Flavobacteriia</taxon>
        <taxon>Flavobacteriales</taxon>
        <taxon>Crocinitomicaceae</taxon>
        <taxon>Fluviicola</taxon>
    </lineage>
</organism>
<dbReference type="eggNOG" id="ENOG5030WJR">
    <property type="taxonomic scope" value="Bacteria"/>
</dbReference>
<keyword evidence="2" id="KW-1185">Reference proteome</keyword>
<reference evidence="2" key="2">
    <citation type="submission" date="2011-02" db="EMBL/GenBank/DDBJ databases">
        <title>The complete genome of Fluviicola taffensis DSM 16823.</title>
        <authorList>
            <consortium name="US DOE Joint Genome Institute (JGI-PGF)"/>
            <person name="Lucas S."/>
            <person name="Copeland A."/>
            <person name="Lapidus A."/>
            <person name="Bruce D."/>
            <person name="Goodwin L."/>
            <person name="Pitluck S."/>
            <person name="Kyrpides N."/>
            <person name="Mavromatis K."/>
            <person name="Ivanova N."/>
            <person name="Mikhailova N."/>
            <person name="Pagani I."/>
            <person name="Chertkov O."/>
            <person name="Detter J.C."/>
            <person name="Han C."/>
            <person name="Tapia R."/>
            <person name="Land M."/>
            <person name="Hauser L."/>
            <person name="Markowitz V."/>
            <person name="Cheng J.-F."/>
            <person name="Hugenholtz P."/>
            <person name="Woyke T."/>
            <person name="Wu D."/>
            <person name="Tindall B."/>
            <person name="Pomrenke H.G."/>
            <person name="Brambilla E."/>
            <person name="Klenk H.-P."/>
            <person name="Eisen J.A."/>
        </authorList>
    </citation>
    <scope>NUCLEOTIDE SEQUENCE [LARGE SCALE GENOMIC DNA]</scope>
    <source>
        <strain evidence="2">DSM 16823 / RW262 / RW262</strain>
    </source>
</reference>
<name>F2IH72_FLUTR</name>
<dbReference type="EMBL" id="CP002542">
    <property type="protein sequence ID" value="AEA42627.1"/>
    <property type="molecule type" value="Genomic_DNA"/>
</dbReference>
<dbReference type="KEGG" id="fte:Fluta_0623"/>
<sequence length="409" mass="45474">MFYLTSVYGKSQLDCSHAHNSVFQCYAYLANLSRNLKLKTMKKLLLVCIGICSFKSIAQVSQLPSMMIAGIEVRNIPSNEDILRSVIYKSLVNSKKYVVNDRYDVAEKLGDTKMKECLGKDCMGKVGKQLSADFAISASYEGLGDRILISMKIVNVQTGEIDQNEIQQFENQPRELNRMTDIMIYKLLKTDVDLSVYKALFFKDGPTASSGLGKMNNSGPRIGFAVPTGENAEFFTRNEREGGLGTLPVLFNIGYQLEVQYAGSEKFSGLFEFLGNVAGMEHGSPIPSLAIMHGVRFGKGAWEIAMGPSFSMKRLASGTTDYDGNFRTYQELYALNAVNAAQMSYFKRPDTRGATYFSTNFIFAVGKTFRPGALNVPLNFYASMNKYGTTYGVSLGINITRSRKYTYTK</sequence>
<proteinExistence type="predicted"/>
<dbReference type="STRING" id="755732.Fluta_0623"/>